<dbReference type="SUPFAM" id="SSF51905">
    <property type="entry name" value="FAD/NAD(P)-binding domain"/>
    <property type="match status" value="2"/>
</dbReference>
<keyword evidence="1" id="KW-0285">Flavoprotein</keyword>
<dbReference type="AlphaFoldDB" id="A0A1L9SRG6"/>
<proteinExistence type="predicted"/>
<organism evidence="5 6">
    <name type="scientific">Penicilliopsis zonata CBS 506.65</name>
    <dbReference type="NCBI Taxonomy" id="1073090"/>
    <lineage>
        <taxon>Eukaryota</taxon>
        <taxon>Fungi</taxon>
        <taxon>Dikarya</taxon>
        <taxon>Ascomycota</taxon>
        <taxon>Pezizomycotina</taxon>
        <taxon>Eurotiomycetes</taxon>
        <taxon>Eurotiomycetidae</taxon>
        <taxon>Eurotiales</taxon>
        <taxon>Aspergillaceae</taxon>
        <taxon>Penicilliopsis</taxon>
    </lineage>
</organism>
<protein>
    <recommendedName>
        <fullName evidence="4">FAD/NAD(P)-binding domain-containing protein</fullName>
    </recommendedName>
</protein>
<evidence type="ECO:0000313" key="5">
    <source>
        <dbReference type="EMBL" id="OJJ49799.1"/>
    </source>
</evidence>
<dbReference type="Pfam" id="PF07992">
    <property type="entry name" value="Pyr_redox_2"/>
    <property type="match status" value="1"/>
</dbReference>
<accession>A0A1L9SRG6</accession>
<evidence type="ECO:0000256" key="3">
    <source>
        <dbReference type="ARBA" id="ARBA00023002"/>
    </source>
</evidence>
<evidence type="ECO:0000256" key="2">
    <source>
        <dbReference type="ARBA" id="ARBA00022827"/>
    </source>
</evidence>
<dbReference type="GeneID" id="34614358"/>
<reference evidence="6" key="1">
    <citation type="journal article" date="2017" name="Genome Biol.">
        <title>Comparative genomics reveals high biological diversity and specific adaptations in the industrially and medically important fungal genus Aspergillus.</title>
        <authorList>
            <person name="de Vries R.P."/>
            <person name="Riley R."/>
            <person name="Wiebenga A."/>
            <person name="Aguilar-Osorio G."/>
            <person name="Amillis S."/>
            <person name="Uchima C.A."/>
            <person name="Anderluh G."/>
            <person name="Asadollahi M."/>
            <person name="Askin M."/>
            <person name="Barry K."/>
            <person name="Battaglia E."/>
            <person name="Bayram O."/>
            <person name="Benocci T."/>
            <person name="Braus-Stromeyer S.A."/>
            <person name="Caldana C."/>
            <person name="Canovas D."/>
            <person name="Cerqueira G.C."/>
            <person name="Chen F."/>
            <person name="Chen W."/>
            <person name="Choi C."/>
            <person name="Clum A."/>
            <person name="Dos Santos R.A."/>
            <person name="Damasio A.R."/>
            <person name="Diallinas G."/>
            <person name="Emri T."/>
            <person name="Fekete E."/>
            <person name="Flipphi M."/>
            <person name="Freyberg S."/>
            <person name="Gallo A."/>
            <person name="Gournas C."/>
            <person name="Habgood R."/>
            <person name="Hainaut M."/>
            <person name="Harispe M.L."/>
            <person name="Henrissat B."/>
            <person name="Hilden K.S."/>
            <person name="Hope R."/>
            <person name="Hossain A."/>
            <person name="Karabika E."/>
            <person name="Karaffa L."/>
            <person name="Karanyi Z."/>
            <person name="Krasevec N."/>
            <person name="Kuo A."/>
            <person name="Kusch H."/>
            <person name="LaButti K."/>
            <person name="Lagendijk E.L."/>
            <person name="Lapidus A."/>
            <person name="Levasseur A."/>
            <person name="Lindquist E."/>
            <person name="Lipzen A."/>
            <person name="Logrieco A.F."/>
            <person name="MacCabe A."/>
            <person name="Maekelae M.R."/>
            <person name="Malavazi I."/>
            <person name="Melin P."/>
            <person name="Meyer V."/>
            <person name="Mielnichuk N."/>
            <person name="Miskei M."/>
            <person name="Molnar A.P."/>
            <person name="Mule G."/>
            <person name="Ngan C.Y."/>
            <person name="Orejas M."/>
            <person name="Orosz E."/>
            <person name="Ouedraogo J.P."/>
            <person name="Overkamp K.M."/>
            <person name="Park H.-S."/>
            <person name="Perrone G."/>
            <person name="Piumi F."/>
            <person name="Punt P.J."/>
            <person name="Ram A.F."/>
            <person name="Ramon A."/>
            <person name="Rauscher S."/>
            <person name="Record E."/>
            <person name="Riano-Pachon D.M."/>
            <person name="Robert V."/>
            <person name="Roehrig J."/>
            <person name="Ruller R."/>
            <person name="Salamov A."/>
            <person name="Salih N.S."/>
            <person name="Samson R.A."/>
            <person name="Sandor E."/>
            <person name="Sanguinetti M."/>
            <person name="Schuetze T."/>
            <person name="Sepcic K."/>
            <person name="Shelest E."/>
            <person name="Sherlock G."/>
            <person name="Sophianopoulou V."/>
            <person name="Squina F.M."/>
            <person name="Sun H."/>
            <person name="Susca A."/>
            <person name="Todd R.B."/>
            <person name="Tsang A."/>
            <person name="Unkles S.E."/>
            <person name="van de Wiele N."/>
            <person name="van Rossen-Uffink D."/>
            <person name="Oliveira J.V."/>
            <person name="Vesth T.C."/>
            <person name="Visser J."/>
            <person name="Yu J.-H."/>
            <person name="Zhou M."/>
            <person name="Andersen M.R."/>
            <person name="Archer D.B."/>
            <person name="Baker S.E."/>
            <person name="Benoit I."/>
            <person name="Brakhage A.A."/>
            <person name="Braus G.H."/>
            <person name="Fischer R."/>
            <person name="Frisvad J.C."/>
            <person name="Goldman G.H."/>
            <person name="Houbraken J."/>
            <person name="Oakley B."/>
            <person name="Pocsi I."/>
            <person name="Scazzocchio C."/>
            <person name="Seiboth B."/>
            <person name="vanKuyk P.A."/>
            <person name="Wortman J."/>
            <person name="Dyer P.S."/>
            <person name="Grigoriev I.V."/>
        </authorList>
    </citation>
    <scope>NUCLEOTIDE SEQUENCE [LARGE SCALE GENOMIC DNA]</scope>
    <source>
        <strain evidence="6">CBS 506.65</strain>
    </source>
</reference>
<dbReference type="Proteomes" id="UP000184188">
    <property type="component" value="Unassembled WGS sequence"/>
</dbReference>
<dbReference type="PANTHER" id="PTHR23023">
    <property type="entry name" value="DIMETHYLANILINE MONOOXYGENASE"/>
    <property type="match status" value="1"/>
</dbReference>
<dbReference type="GO" id="GO:0016491">
    <property type="term" value="F:oxidoreductase activity"/>
    <property type="evidence" value="ECO:0007669"/>
    <property type="project" value="UniProtKB-KW"/>
</dbReference>
<dbReference type="InterPro" id="IPR036188">
    <property type="entry name" value="FAD/NAD-bd_sf"/>
</dbReference>
<dbReference type="STRING" id="1073090.A0A1L9SRG6"/>
<dbReference type="VEuPathDB" id="FungiDB:ASPZODRAFT_22518"/>
<keyword evidence="6" id="KW-1185">Reference proteome</keyword>
<name>A0A1L9SRG6_9EURO</name>
<keyword evidence="3" id="KW-0560">Oxidoreductase</keyword>
<evidence type="ECO:0000313" key="6">
    <source>
        <dbReference type="Proteomes" id="UP000184188"/>
    </source>
</evidence>
<feature type="domain" description="FAD/NAD(P)-binding" evidence="4">
    <location>
        <begin position="73"/>
        <end position="160"/>
    </location>
</feature>
<dbReference type="OrthoDB" id="66881at2759"/>
<evidence type="ECO:0000256" key="1">
    <source>
        <dbReference type="ARBA" id="ARBA00022630"/>
    </source>
</evidence>
<keyword evidence="2" id="KW-0274">FAD</keyword>
<dbReference type="Gene3D" id="3.50.50.60">
    <property type="entry name" value="FAD/NAD(P)-binding domain"/>
    <property type="match status" value="1"/>
</dbReference>
<dbReference type="InterPro" id="IPR023753">
    <property type="entry name" value="FAD/NAD-binding_dom"/>
</dbReference>
<evidence type="ECO:0000259" key="4">
    <source>
        <dbReference type="Pfam" id="PF07992"/>
    </source>
</evidence>
<sequence length="658" mass="73543">MRTNLSRFTVAFSDLAWESVLGEDTLVPLFPRARQVGRYLETYAERYVPAESIRLGHRVVNTVRDDQGSIRWTVTFVHDGEETSEQFDHLIVSAGFFSRPHIPDIPGLDGLTDRIVHSSALHSVNSLFPPGGTRGKLVVIGGSMSGVEVASTLALHLSSVRLAPGSSEKNVWEDCEIHHVCSKPFWSIPTYVPHRSSPSDPDTVSFQPLDLAMYDLARRPGSIKYSVGTVSTQQAVVVNTYFEDLLGPDQLIGKEQRQEQDIALPWVTVSNDYSEFTRAGTISVTLGRVTAVQSTSPEQPARLLIQQTNQSQQHTVLDDVAAIVLATGYTPAASLSVLPPDVLHTLEYQASNTFCPIILDRGGVFRTEIPDLGFIGFYRGPYWGAMEMQARTIARAWVGHEDSTTSDNIVLDYSQEEEGHERNTLRHLRNHARRSQFPMGDYVGFMESFADRLGMHREEISSDGSGPVIPARYYDVHRDERERERETTMSSLRSTLFPDSNHTIAVATAIFRALHGKWMGYSHQDGSHGRVVTFYPRYPTSPYYEKEYLCEECGKQPDNPIATSSSSISTVWRLADGSRRDPLIGVWGVGKNRAADTFLYGVRIMDIQVSGSEGCLLIRARSDSHVYGSYTFTLRGVSIVAWEVTTSEYSRKFTRTRK</sequence>
<dbReference type="InterPro" id="IPR050346">
    <property type="entry name" value="FMO-like"/>
</dbReference>
<gene>
    <name evidence="5" type="ORF">ASPZODRAFT_22518</name>
</gene>
<dbReference type="EMBL" id="KV878337">
    <property type="protein sequence ID" value="OJJ49799.1"/>
    <property type="molecule type" value="Genomic_DNA"/>
</dbReference>
<dbReference type="RefSeq" id="XP_022584309.1">
    <property type="nucleotide sequence ID" value="XM_022727894.1"/>
</dbReference>